<evidence type="ECO:0000313" key="2">
    <source>
        <dbReference type="Proteomes" id="UP000494206"/>
    </source>
</evidence>
<dbReference type="PANTHER" id="PTHR37433:SF17">
    <property type="entry name" value="UPAR_LY6 DOMAIN-CONTAINING PROTEIN"/>
    <property type="match status" value="1"/>
</dbReference>
<organism evidence="1 2">
    <name type="scientific">Caenorhabditis bovis</name>
    <dbReference type="NCBI Taxonomy" id="2654633"/>
    <lineage>
        <taxon>Eukaryota</taxon>
        <taxon>Metazoa</taxon>
        <taxon>Ecdysozoa</taxon>
        <taxon>Nematoda</taxon>
        <taxon>Chromadorea</taxon>
        <taxon>Rhabditida</taxon>
        <taxon>Rhabditina</taxon>
        <taxon>Rhabditomorpha</taxon>
        <taxon>Rhabditoidea</taxon>
        <taxon>Rhabditidae</taxon>
        <taxon>Peloderinae</taxon>
        <taxon>Caenorhabditis</taxon>
    </lineage>
</organism>
<dbReference type="PANTHER" id="PTHR37433">
    <property type="entry name" value="PROTEIN CBG25136-RELATED"/>
    <property type="match status" value="1"/>
</dbReference>
<comment type="caution">
    <text evidence="1">The sequence shown here is derived from an EMBL/GenBank/DDBJ whole genome shotgun (WGS) entry which is preliminary data.</text>
</comment>
<keyword evidence="2" id="KW-1185">Reference proteome</keyword>
<evidence type="ECO:0008006" key="3">
    <source>
        <dbReference type="Google" id="ProtNLM"/>
    </source>
</evidence>
<dbReference type="EMBL" id="CADEPM010000001">
    <property type="protein sequence ID" value="CAB3398097.1"/>
    <property type="molecule type" value="Genomic_DNA"/>
</dbReference>
<reference evidence="1 2" key="1">
    <citation type="submission" date="2020-04" db="EMBL/GenBank/DDBJ databases">
        <authorList>
            <person name="Laetsch R D."/>
            <person name="Stevens L."/>
            <person name="Kumar S."/>
            <person name="Blaxter L. M."/>
        </authorList>
    </citation>
    <scope>NUCLEOTIDE SEQUENCE [LARGE SCALE GENOMIC DNA]</scope>
</reference>
<gene>
    <name evidence="1" type="ORF">CBOVIS_LOCUS1417</name>
</gene>
<dbReference type="AlphaFoldDB" id="A0A8S1EBU4"/>
<dbReference type="OrthoDB" id="5856856at2759"/>
<name>A0A8S1EBU4_9PELO</name>
<evidence type="ECO:0000313" key="1">
    <source>
        <dbReference type="EMBL" id="CAB3398097.1"/>
    </source>
</evidence>
<proteinExistence type="predicted"/>
<dbReference type="Proteomes" id="UP000494206">
    <property type="component" value="Unassembled WGS sequence"/>
</dbReference>
<protein>
    <recommendedName>
        <fullName evidence="3">UPAR/Ly6 domain-containing protein</fullName>
    </recommendedName>
</protein>
<accession>A0A8S1EBU4</accession>
<sequence length="186" mass="21097">MFHEFSQTCTGDICVISRYSIGSSHEIMQTCVSGVEKIDEGCLLDYEDQIICYCQSDLCNVRDMYMNQKIVQMPSVECKLALFQTIGSKIGNNCVLIRKTNLYMDLDTGKMNAYPPHEEVGTTDSQTNAPIIFKQFYTPSYQNIAESFFANACYNVTLSESTHYHIHCKCNTLFMAFTGVMLKAFL</sequence>